<dbReference type="GO" id="GO:0051607">
    <property type="term" value="P:defense response to virus"/>
    <property type="evidence" value="ECO:0007669"/>
    <property type="project" value="UniProtKB-KW"/>
</dbReference>
<dbReference type="Pfam" id="PF00270">
    <property type="entry name" value="DEAD"/>
    <property type="match status" value="1"/>
</dbReference>
<dbReference type="GO" id="GO:0031047">
    <property type="term" value="P:regulatory ncRNA-mediated gene silencing"/>
    <property type="evidence" value="ECO:0007669"/>
    <property type="project" value="UniProtKB-ARBA"/>
</dbReference>
<dbReference type="GO" id="GO:0005737">
    <property type="term" value="C:cytoplasm"/>
    <property type="evidence" value="ECO:0007669"/>
    <property type="project" value="TreeGrafter"/>
</dbReference>
<sequence length="1014" mass="114182">MSLATPFVDSSEEESELSDGRLSPVTLAESEADAVVTVSEAARDVSSQAPAAQAMSPRAYQLEMLQRSLEGNVIVVMDTGSGKTQVAVMRIKIELDNGSPDKIIWFLAPTVSLCEQQYQVISNQIVSVRVKLLTGNDNVETWSESTWEAALDGTRIIITTYQVLLDALSNAFVSMDQLSLIIFDEAHNCVEKHPGSKLMKTFYHDRRGRGGSLPSVLGLTATPSFRSTFKGMEDLEKTLDASCVTPTLHREALLSHVKRPTVCKAVFTASSQLQLTPSMQSLQDSFAELDINQDPFILKLLAEPNDKNRRALEKVLRKQDTYSRDQIKRLCIRCDKVLEQLGPWAADAYLWKAFKQYQNSDEMDDISEHLYVAERRYVAAILDCVSLECPPSRPQSLDDISDKVHVLMQQLVSAEGSVVGIIFAKERVTVTMLCEFLESCPAITKRYRIGTMLGRSTNPSRNRCLFEFPGETEQDGLEAFRAGTVNLLVGTSVLEEGIDVPACNLVVCFDLPDNYKALVQRRGRARMHGSKLILLTEASTDISHMVEALERDANQALEDRQKEMDSLEELEPDGEDYFRVPETGALLDYDNAKGRLSHLCAVLTRGEYIDSRPDYILDRNDDTIPTQWRATVLLPPLVPVELRRIQGHSTWLSRKNATKDAAFEAYLALYRAGLVDEHLLPLRLNVIPPVEKRVAKVDVEQSFSPWYQVAEAWESRCQNWLYPLIFEDENHVRSHYEILFPVQLEHFHPMKLFLSFGASCRVQFGEAKPVSADRAETLADDTCTLLTAAFSHRWRVEDKPQVARFIVPGERLSREQIGSARFDAENEKHTSGLYLIRDAQGTPFRYLGLVSTKPPIELVRRPFPEYELAPAKVPYVVLDRLTKRMDLLKRLESDAEGEVGDTKPYPWILPLANAMVDEIPMRHVHFGLMIPSIVHELEVLVTTKLLAMTEQLQPVALTNLSLVREARSTRSARGPVNYERLEFLGDSILKYCTSVQMAADSKALQLPSPWKYRG</sequence>
<dbReference type="STRING" id="2004952.A0A2C5YXC2"/>
<dbReference type="GO" id="GO:0004386">
    <property type="term" value="F:helicase activity"/>
    <property type="evidence" value="ECO:0007669"/>
    <property type="project" value="UniProtKB-KW"/>
</dbReference>
<dbReference type="Gene3D" id="3.40.50.300">
    <property type="entry name" value="P-loop containing nucleotide triphosphate hydrolases"/>
    <property type="match status" value="2"/>
</dbReference>
<evidence type="ECO:0000256" key="8">
    <source>
        <dbReference type="SAM" id="MobiDB-lite"/>
    </source>
</evidence>
<dbReference type="GO" id="GO:0006396">
    <property type="term" value="P:RNA processing"/>
    <property type="evidence" value="ECO:0007669"/>
    <property type="project" value="InterPro"/>
</dbReference>
<accession>A0A2C5YXC2</accession>
<evidence type="ECO:0000256" key="2">
    <source>
        <dbReference type="ARBA" id="ARBA00022741"/>
    </source>
</evidence>
<feature type="domain" description="Helicase ATP-binding" evidence="10">
    <location>
        <begin position="64"/>
        <end position="224"/>
    </location>
</feature>
<dbReference type="InterPro" id="IPR014001">
    <property type="entry name" value="Helicase_ATP-bd"/>
</dbReference>
<evidence type="ECO:0008006" key="15">
    <source>
        <dbReference type="Google" id="ProtNLM"/>
    </source>
</evidence>
<dbReference type="SUPFAM" id="SSF69065">
    <property type="entry name" value="RNase III domain-like"/>
    <property type="match status" value="1"/>
</dbReference>
<gene>
    <name evidence="13" type="ORF">CDD80_4653</name>
</gene>
<dbReference type="GO" id="GO:0050688">
    <property type="term" value="P:regulation of defense response to virus"/>
    <property type="evidence" value="ECO:0007669"/>
    <property type="project" value="UniProtKB-KW"/>
</dbReference>
<dbReference type="PANTHER" id="PTHR14074">
    <property type="entry name" value="HELICASE WITH DEATH DOMAIN-RELATED"/>
    <property type="match status" value="1"/>
</dbReference>
<keyword evidence="1" id="KW-0930">Antiviral protein</keyword>
<dbReference type="GO" id="GO:0005524">
    <property type="term" value="F:ATP binding"/>
    <property type="evidence" value="ECO:0007669"/>
    <property type="project" value="UniProtKB-KW"/>
</dbReference>
<dbReference type="SUPFAM" id="SSF52540">
    <property type="entry name" value="P-loop containing nucleoside triphosphate hydrolases"/>
    <property type="match status" value="1"/>
</dbReference>
<dbReference type="InterPro" id="IPR002464">
    <property type="entry name" value="DNA/RNA_helicase_DEAH_CS"/>
</dbReference>
<proteinExistence type="inferred from homology"/>
<keyword evidence="4" id="KW-0347">Helicase</keyword>
<evidence type="ECO:0000256" key="5">
    <source>
        <dbReference type="ARBA" id="ARBA00022840"/>
    </source>
</evidence>
<keyword evidence="2" id="KW-0547">Nucleotide-binding</keyword>
<dbReference type="GO" id="GO:0003723">
    <property type="term" value="F:RNA binding"/>
    <property type="evidence" value="ECO:0007669"/>
    <property type="project" value="UniProtKB-UniRule"/>
</dbReference>
<dbReference type="PROSITE" id="PS51192">
    <property type="entry name" value="HELICASE_ATP_BIND_1"/>
    <property type="match status" value="1"/>
</dbReference>
<dbReference type="PROSITE" id="PS50142">
    <property type="entry name" value="RNASE_3_2"/>
    <property type="match status" value="1"/>
</dbReference>
<dbReference type="InterPro" id="IPR005034">
    <property type="entry name" value="Dicer_dimerisation"/>
</dbReference>
<dbReference type="PROSITE" id="PS51194">
    <property type="entry name" value="HELICASE_CTER"/>
    <property type="match status" value="1"/>
</dbReference>
<keyword evidence="5" id="KW-0067">ATP-binding</keyword>
<dbReference type="PANTHER" id="PTHR14074:SF16">
    <property type="entry name" value="ANTIVIRAL INNATE IMMUNE RESPONSE RECEPTOR RIG-I"/>
    <property type="match status" value="1"/>
</dbReference>
<name>A0A2C5YXC2_9HYPO</name>
<feature type="domain" description="RNase III" evidence="9">
    <location>
        <begin position="946"/>
        <end position="994"/>
    </location>
</feature>
<dbReference type="InterPro" id="IPR027417">
    <property type="entry name" value="P-loop_NTPase"/>
</dbReference>
<dbReference type="PROSITE" id="PS51327">
    <property type="entry name" value="DICER_DSRBF"/>
    <property type="match status" value="1"/>
</dbReference>
<keyword evidence="7" id="KW-0694">RNA-binding</keyword>
<dbReference type="Gene3D" id="1.10.1520.10">
    <property type="entry name" value="Ribonuclease III domain"/>
    <property type="match status" value="1"/>
</dbReference>
<evidence type="ECO:0000256" key="1">
    <source>
        <dbReference type="ARBA" id="ARBA00022721"/>
    </source>
</evidence>
<feature type="domain" description="Dicer dsRNA-binding fold" evidence="12">
    <location>
        <begin position="592"/>
        <end position="689"/>
    </location>
</feature>
<dbReference type="InterPro" id="IPR011545">
    <property type="entry name" value="DEAD/DEAH_box_helicase_dom"/>
</dbReference>
<evidence type="ECO:0000256" key="3">
    <source>
        <dbReference type="ARBA" id="ARBA00022801"/>
    </source>
</evidence>
<dbReference type="Pfam" id="PF00271">
    <property type="entry name" value="Helicase_C"/>
    <property type="match status" value="1"/>
</dbReference>
<dbReference type="InterPro" id="IPR038248">
    <property type="entry name" value="Dicer_dimer_sf"/>
</dbReference>
<dbReference type="Proteomes" id="UP000226431">
    <property type="component" value="Unassembled WGS sequence"/>
</dbReference>
<evidence type="ECO:0000259" key="9">
    <source>
        <dbReference type="PROSITE" id="PS50142"/>
    </source>
</evidence>
<evidence type="ECO:0000259" key="12">
    <source>
        <dbReference type="PROSITE" id="PS51327"/>
    </source>
</evidence>
<dbReference type="InterPro" id="IPR051363">
    <property type="entry name" value="RLR_Helicase"/>
</dbReference>
<feature type="domain" description="Helicase C-terminal" evidence="11">
    <location>
        <begin position="399"/>
        <end position="568"/>
    </location>
</feature>
<dbReference type="Pfam" id="PF03368">
    <property type="entry name" value="Dicer_dimer"/>
    <property type="match status" value="1"/>
</dbReference>
<reference evidence="13 14" key="1">
    <citation type="submission" date="2017-06" db="EMBL/GenBank/DDBJ databases">
        <title>Ant-infecting Ophiocordyceps genomes reveal a high diversity of potential behavioral manipulation genes and a possible major role for enterotoxins.</title>
        <authorList>
            <person name="De Bekker C."/>
            <person name="Evans H.C."/>
            <person name="Brachmann A."/>
            <person name="Hughes D.P."/>
        </authorList>
    </citation>
    <scope>NUCLEOTIDE SEQUENCE [LARGE SCALE GENOMIC DNA]</scope>
    <source>
        <strain evidence="13 14">Map16</strain>
    </source>
</reference>
<comment type="similarity">
    <text evidence="7">Belongs to the helicase family. Dicer subfamily.</text>
</comment>
<dbReference type="SMART" id="SM00487">
    <property type="entry name" value="DEXDc"/>
    <property type="match status" value="1"/>
</dbReference>
<dbReference type="PROSITE" id="PS00690">
    <property type="entry name" value="DEAH_ATP_HELICASE"/>
    <property type="match status" value="1"/>
</dbReference>
<dbReference type="InterPro" id="IPR001650">
    <property type="entry name" value="Helicase_C-like"/>
</dbReference>
<protein>
    <recommendedName>
        <fullName evidence="15">Dicer-like protein 2</fullName>
    </recommendedName>
</protein>
<comment type="caution">
    <text evidence="13">The sequence shown here is derived from an EMBL/GenBank/DDBJ whole genome shotgun (WGS) entry which is preliminary data.</text>
</comment>
<dbReference type="Gene3D" id="3.30.160.380">
    <property type="entry name" value="Dicer dimerisation domain"/>
    <property type="match status" value="1"/>
</dbReference>
<feature type="region of interest" description="Disordered" evidence="8">
    <location>
        <begin position="1"/>
        <end position="24"/>
    </location>
</feature>
<dbReference type="InterPro" id="IPR000999">
    <property type="entry name" value="RNase_III_dom"/>
</dbReference>
<keyword evidence="3" id="KW-0378">Hydrolase</keyword>
<dbReference type="OrthoDB" id="416741at2759"/>
<evidence type="ECO:0000256" key="4">
    <source>
        <dbReference type="ARBA" id="ARBA00022806"/>
    </source>
</evidence>
<evidence type="ECO:0000256" key="7">
    <source>
        <dbReference type="PROSITE-ProRule" id="PRU00657"/>
    </source>
</evidence>
<evidence type="ECO:0000259" key="10">
    <source>
        <dbReference type="PROSITE" id="PS51192"/>
    </source>
</evidence>
<dbReference type="EMBL" id="NJES01000433">
    <property type="protein sequence ID" value="PHH72273.1"/>
    <property type="molecule type" value="Genomic_DNA"/>
</dbReference>
<evidence type="ECO:0000259" key="11">
    <source>
        <dbReference type="PROSITE" id="PS51194"/>
    </source>
</evidence>
<keyword evidence="6" id="KW-0051">Antiviral defense</keyword>
<evidence type="ECO:0000256" key="6">
    <source>
        <dbReference type="ARBA" id="ARBA00023118"/>
    </source>
</evidence>
<dbReference type="SMART" id="SM00490">
    <property type="entry name" value="HELICc"/>
    <property type="match status" value="1"/>
</dbReference>
<evidence type="ECO:0000313" key="14">
    <source>
        <dbReference type="Proteomes" id="UP000226431"/>
    </source>
</evidence>
<organism evidence="13 14">
    <name type="scientific">Ophiocordyceps camponoti-rufipedis</name>
    <dbReference type="NCBI Taxonomy" id="2004952"/>
    <lineage>
        <taxon>Eukaryota</taxon>
        <taxon>Fungi</taxon>
        <taxon>Dikarya</taxon>
        <taxon>Ascomycota</taxon>
        <taxon>Pezizomycotina</taxon>
        <taxon>Sordariomycetes</taxon>
        <taxon>Hypocreomycetidae</taxon>
        <taxon>Hypocreales</taxon>
        <taxon>Ophiocordycipitaceae</taxon>
        <taxon>Ophiocordyceps</taxon>
    </lineage>
</organism>
<evidence type="ECO:0000313" key="13">
    <source>
        <dbReference type="EMBL" id="PHH72273.1"/>
    </source>
</evidence>
<dbReference type="PROSITE" id="PS00517">
    <property type="entry name" value="RNASE_3_1"/>
    <property type="match status" value="1"/>
</dbReference>
<dbReference type="CDD" id="cd18034">
    <property type="entry name" value="DEXHc_dicer"/>
    <property type="match status" value="1"/>
</dbReference>
<dbReference type="InterPro" id="IPR036389">
    <property type="entry name" value="RNase_III_sf"/>
</dbReference>
<dbReference type="GO" id="GO:0004525">
    <property type="term" value="F:ribonuclease III activity"/>
    <property type="evidence" value="ECO:0007669"/>
    <property type="project" value="InterPro"/>
</dbReference>
<dbReference type="AlphaFoldDB" id="A0A2C5YXC2"/>
<keyword evidence="14" id="KW-1185">Reference proteome</keyword>